<dbReference type="EMBL" id="JAKOGI010000058">
    <property type="protein sequence ID" value="KAJ8446204.1"/>
    <property type="molecule type" value="Genomic_DNA"/>
</dbReference>
<name>A0A9Q1QLJ9_9CARY</name>
<evidence type="ECO:0000313" key="3">
    <source>
        <dbReference type="Proteomes" id="UP001153076"/>
    </source>
</evidence>
<dbReference type="AlphaFoldDB" id="A0A9Q1QLJ9"/>
<keyword evidence="3" id="KW-1185">Reference proteome</keyword>
<sequence>MNVTKGLCTLDIDFDGIKEEIFVIGSCNGLVCMVLLLDIIVDVLSLKTQEWIQVRNGRLRGYSFGSISNARLVGVLVNDIKLVMVKTIWVLIWSTRSLRTSMFWYKVIATLKSILKEKCQVEYMGLYRDMNLSSCSVLIGYIVSGKFVIQLGDLELGLVDAKSSPKTYTQLVNFEGESRSYIASHMQKESDMCKRNLTFIHLEGE</sequence>
<evidence type="ECO:0000256" key="1">
    <source>
        <dbReference type="SAM" id="Phobius"/>
    </source>
</evidence>
<evidence type="ECO:0000313" key="2">
    <source>
        <dbReference type="EMBL" id="KAJ8446204.1"/>
    </source>
</evidence>
<proteinExistence type="predicted"/>
<accession>A0A9Q1QLJ9</accession>
<reference evidence="2" key="1">
    <citation type="submission" date="2022-04" db="EMBL/GenBank/DDBJ databases">
        <title>Carnegiea gigantea Genome sequencing and assembly v2.</title>
        <authorList>
            <person name="Copetti D."/>
            <person name="Sanderson M.J."/>
            <person name="Burquez A."/>
            <person name="Wojciechowski M.F."/>
        </authorList>
    </citation>
    <scope>NUCLEOTIDE SEQUENCE</scope>
    <source>
        <strain evidence="2">SGP5-SGP5p</strain>
        <tissue evidence="2">Aerial part</tissue>
    </source>
</reference>
<comment type="caution">
    <text evidence="2">The sequence shown here is derived from an EMBL/GenBank/DDBJ whole genome shotgun (WGS) entry which is preliminary data.</text>
</comment>
<keyword evidence="1" id="KW-0472">Membrane</keyword>
<keyword evidence="1" id="KW-1133">Transmembrane helix</keyword>
<gene>
    <name evidence="2" type="ORF">Cgig2_015975</name>
</gene>
<dbReference type="Proteomes" id="UP001153076">
    <property type="component" value="Unassembled WGS sequence"/>
</dbReference>
<protein>
    <submittedName>
        <fullName evidence="2">Uncharacterized protein</fullName>
    </submittedName>
</protein>
<feature type="transmembrane region" description="Helical" evidence="1">
    <location>
        <begin position="21"/>
        <end position="41"/>
    </location>
</feature>
<organism evidence="2 3">
    <name type="scientific">Carnegiea gigantea</name>
    <dbReference type="NCBI Taxonomy" id="171969"/>
    <lineage>
        <taxon>Eukaryota</taxon>
        <taxon>Viridiplantae</taxon>
        <taxon>Streptophyta</taxon>
        <taxon>Embryophyta</taxon>
        <taxon>Tracheophyta</taxon>
        <taxon>Spermatophyta</taxon>
        <taxon>Magnoliopsida</taxon>
        <taxon>eudicotyledons</taxon>
        <taxon>Gunneridae</taxon>
        <taxon>Pentapetalae</taxon>
        <taxon>Caryophyllales</taxon>
        <taxon>Cactineae</taxon>
        <taxon>Cactaceae</taxon>
        <taxon>Cactoideae</taxon>
        <taxon>Echinocereeae</taxon>
        <taxon>Carnegiea</taxon>
    </lineage>
</organism>
<keyword evidence="1" id="KW-0812">Transmembrane</keyword>